<dbReference type="PANTHER" id="PTHR42878:SF7">
    <property type="entry name" value="SENSOR HISTIDINE KINASE GLRK"/>
    <property type="match status" value="1"/>
</dbReference>
<organism evidence="12 13">
    <name type="scientific">Croceimicrobium hydrocarbonivorans</name>
    <dbReference type="NCBI Taxonomy" id="2761580"/>
    <lineage>
        <taxon>Bacteria</taxon>
        <taxon>Pseudomonadati</taxon>
        <taxon>Bacteroidota</taxon>
        <taxon>Flavobacteriia</taxon>
        <taxon>Flavobacteriales</taxon>
        <taxon>Owenweeksiaceae</taxon>
        <taxon>Croceimicrobium</taxon>
    </lineage>
</organism>
<dbReference type="Pfam" id="PF02518">
    <property type="entry name" value="HATPase_c"/>
    <property type="match status" value="1"/>
</dbReference>
<comment type="catalytic activity">
    <reaction evidence="1">
        <text>ATP + protein L-histidine = ADP + protein N-phospho-L-histidine.</text>
        <dbReference type="EC" id="2.7.13.3"/>
    </reaction>
</comment>
<proteinExistence type="predicted"/>
<dbReference type="GO" id="GO:0005524">
    <property type="term" value="F:ATP binding"/>
    <property type="evidence" value="ECO:0007669"/>
    <property type="project" value="UniProtKB-KW"/>
</dbReference>
<dbReference type="InterPro" id="IPR005467">
    <property type="entry name" value="His_kinase_dom"/>
</dbReference>
<dbReference type="Gene3D" id="1.10.287.130">
    <property type="match status" value="1"/>
</dbReference>
<dbReference type="EMBL" id="CP060139">
    <property type="protein sequence ID" value="QNR25835.1"/>
    <property type="molecule type" value="Genomic_DNA"/>
</dbReference>
<dbReference type="SMART" id="SM00028">
    <property type="entry name" value="TPR"/>
    <property type="match status" value="4"/>
</dbReference>
<keyword evidence="5" id="KW-0547">Nucleotide-binding</keyword>
<dbReference type="SUPFAM" id="SSF47384">
    <property type="entry name" value="Homodimeric domain of signal transducing histidine kinase"/>
    <property type="match status" value="1"/>
</dbReference>
<dbReference type="GO" id="GO:0007234">
    <property type="term" value="P:osmosensory signaling via phosphorelay pathway"/>
    <property type="evidence" value="ECO:0007669"/>
    <property type="project" value="TreeGrafter"/>
</dbReference>
<dbReference type="Proteomes" id="UP000516305">
    <property type="component" value="Chromosome"/>
</dbReference>
<dbReference type="RefSeq" id="WP_210760360.1">
    <property type="nucleotide sequence ID" value="NZ_CP060139.1"/>
</dbReference>
<dbReference type="InterPro" id="IPR050351">
    <property type="entry name" value="BphY/WalK/GraS-like"/>
</dbReference>
<keyword evidence="10" id="KW-0812">Transmembrane</keyword>
<keyword evidence="10" id="KW-0472">Membrane</keyword>
<accession>A0A7H0VJD7</accession>
<dbReference type="InterPro" id="IPR003661">
    <property type="entry name" value="HisK_dim/P_dom"/>
</dbReference>
<dbReference type="SMART" id="SM00387">
    <property type="entry name" value="HATPase_c"/>
    <property type="match status" value="1"/>
</dbReference>
<name>A0A7H0VJD7_9FLAO</name>
<feature type="domain" description="Histidine kinase" evidence="11">
    <location>
        <begin position="441"/>
        <end position="660"/>
    </location>
</feature>
<evidence type="ECO:0000256" key="9">
    <source>
        <dbReference type="SAM" id="Coils"/>
    </source>
</evidence>
<dbReference type="KEGG" id="chyd:H4K34_08315"/>
<dbReference type="InterPro" id="IPR004358">
    <property type="entry name" value="Sig_transdc_His_kin-like_C"/>
</dbReference>
<feature type="transmembrane region" description="Helical" evidence="10">
    <location>
        <begin position="368"/>
        <end position="387"/>
    </location>
</feature>
<evidence type="ECO:0000256" key="3">
    <source>
        <dbReference type="ARBA" id="ARBA00022553"/>
    </source>
</evidence>
<evidence type="ECO:0000256" key="5">
    <source>
        <dbReference type="ARBA" id="ARBA00022741"/>
    </source>
</evidence>
<dbReference type="Gene3D" id="1.25.40.10">
    <property type="entry name" value="Tetratricopeptide repeat domain"/>
    <property type="match status" value="2"/>
</dbReference>
<dbReference type="Pfam" id="PF00512">
    <property type="entry name" value="HisKA"/>
    <property type="match status" value="1"/>
</dbReference>
<dbReference type="AlphaFoldDB" id="A0A7H0VJD7"/>
<evidence type="ECO:0000256" key="1">
    <source>
        <dbReference type="ARBA" id="ARBA00000085"/>
    </source>
</evidence>
<keyword evidence="6" id="KW-0418">Kinase</keyword>
<evidence type="ECO:0000256" key="10">
    <source>
        <dbReference type="SAM" id="Phobius"/>
    </source>
</evidence>
<dbReference type="PANTHER" id="PTHR42878">
    <property type="entry name" value="TWO-COMPONENT HISTIDINE KINASE"/>
    <property type="match status" value="1"/>
</dbReference>
<dbReference type="GO" id="GO:0030295">
    <property type="term" value="F:protein kinase activator activity"/>
    <property type="evidence" value="ECO:0007669"/>
    <property type="project" value="TreeGrafter"/>
</dbReference>
<gene>
    <name evidence="12" type="ORF">H4K34_08315</name>
</gene>
<keyword evidence="9" id="KW-0175">Coiled coil</keyword>
<evidence type="ECO:0000256" key="7">
    <source>
        <dbReference type="ARBA" id="ARBA00022840"/>
    </source>
</evidence>
<evidence type="ECO:0000256" key="2">
    <source>
        <dbReference type="ARBA" id="ARBA00012438"/>
    </source>
</evidence>
<feature type="coiled-coil region" evidence="9">
    <location>
        <begin position="340"/>
        <end position="438"/>
    </location>
</feature>
<dbReference type="GO" id="GO:0000155">
    <property type="term" value="F:phosphorelay sensor kinase activity"/>
    <property type="evidence" value="ECO:0007669"/>
    <property type="project" value="InterPro"/>
</dbReference>
<evidence type="ECO:0000313" key="13">
    <source>
        <dbReference type="Proteomes" id="UP000516305"/>
    </source>
</evidence>
<dbReference type="PRINTS" id="PR00344">
    <property type="entry name" value="BCTRLSENSOR"/>
</dbReference>
<evidence type="ECO:0000256" key="8">
    <source>
        <dbReference type="ARBA" id="ARBA00023012"/>
    </source>
</evidence>
<dbReference type="EC" id="2.7.13.3" evidence="2"/>
<dbReference type="SMART" id="SM00388">
    <property type="entry name" value="HisKA"/>
    <property type="match status" value="1"/>
</dbReference>
<dbReference type="InterPro" id="IPR019734">
    <property type="entry name" value="TPR_rpt"/>
</dbReference>
<evidence type="ECO:0000259" key="11">
    <source>
        <dbReference type="PROSITE" id="PS50109"/>
    </source>
</evidence>
<dbReference type="SUPFAM" id="SSF48452">
    <property type="entry name" value="TPR-like"/>
    <property type="match status" value="1"/>
</dbReference>
<dbReference type="SUPFAM" id="SSF55874">
    <property type="entry name" value="ATPase domain of HSP90 chaperone/DNA topoisomerase II/histidine kinase"/>
    <property type="match status" value="1"/>
</dbReference>
<dbReference type="GO" id="GO:0000156">
    <property type="term" value="F:phosphorelay response regulator activity"/>
    <property type="evidence" value="ECO:0007669"/>
    <property type="project" value="TreeGrafter"/>
</dbReference>
<keyword evidence="10" id="KW-1133">Transmembrane helix</keyword>
<keyword evidence="3" id="KW-0597">Phosphoprotein</keyword>
<dbReference type="InterPro" id="IPR036890">
    <property type="entry name" value="HATPase_C_sf"/>
</dbReference>
<dbReference type="PROSITE" id="PS50109">
    <property type="entry name" value="HIS_KIN"/>
    <property type="match status" value="1"/>
</dbReference>
<keyword evidence="13" id="KW-1185">Reference proteome</keyword>
<reference evidence="12 13" key="1">
    <citation type="submission" date="2020-08" db="EMBL/GenBank/DDBJ databases">
        <title>Croceimicrobium hydrocarbonivorans gen. nov., sp. nov., a novel marine bacterium isolated from a bacterial consortium that degrades polyethylene terephthalate.</title>
        <authorList>
            <person name="Liu R."/>
        </authorList>
    </citation>
    <scope>NUCLEOTIDE SEQUENCE [LARGE SCALE GENOMIC DNA]</scope>
    <source>
        <strain evidence="12 13">A20-9</strain>
    </source>
</reference>
<evidence type="ECO:0000256" key="4">
    <source>
        <dbReference type="ARBA" id="ARBA00022679"/>
    </source>
</evidence>
<protein>
    <recommendedName>
        <fullName evidence="2">histidine kinase</fullName>
        <ecNumber evidence="2">2.7.13.3</ecNumber>
    </recommendedName>
</protein>
<dbReference type="Gene3D" id="3.30.565.10">
    <property type="entry name" value="Histidine kinase-like ATPase, C-terminal domain"/>
    <property type="match status" value="1"/>
</dbReference>
<keyword evidence="7" id="KW-0067">ATP-binding</keyword>
<keyword evidence="8" id="KW-0902">Two-component regulatory system</keyword>
<dbReference type="InterPro" id="IPR003594">
    <property type="entry name" value="HATPase_dom"/>
</dbReference>
<evidence type="ECO:0000313" key="12">
    <source>
        <dbReference type="EMBL" id="QNR25835.1"/>
    </source>
</evidence>
<dbReference type="InterPro" id="IPR036097">
    <property type="entry name" value="HisK_dim/P_sf"/>
</dbReference>
<dbReference type="CDD" id="cd00082">
    <property type="entry name" value="HisKA"/>
    <property type="match status" value="1"/>
</dbReference>
<dbReference type="InterPro" id="IPR011990">
    <property type="entry name" value="TPR-like_helical_dom_sf"/>
</dbReference>
<keyword evidence="4" id="KW-0808">Transferase</keyword>
<evidence type="ECO:0000256" key="6">
    <source>
        <dbReference type="ARBA" id="ARBA00022777"/>
    </source>
</evidence>
<sequence length="677" mass="77699">MDAHQVRKWDLDSLYYLAFDQIGNSLQEGKIEVDKYYRASLLLNDSSNLAYALDLKGLDAYMRDKVDSAKMFADQSIKLFRILKDSIGLSTAIYNLSNYHEYLGEYTTALRYLHLAREIDIKLGNKKDNDPFYYNRLSDIVYNQGQLDLALRYLHKAWRAQHESGYSAYYLSPALHLNYAWLYNDLGITELAEYYAKKAYSYTTNDSLLTTRSGALEVLSLSAERRGDMDLALAYAQKALELNKVYGDPYFITYSHLFLMSHYTLVNELDKAQYYADLVLKNMEPFERSPTFVVDMNDELYKFFKKKGDNAQALKHLERSSEARRIINEVDGIAAMKQFDEEMENRYRELMKTKSRLQEEEINLQNTLLVFALILLIGVMGFLVLLYRSNKQMNAANEQLVLQNNQIESQKQEIQNQAEDLEDRNEELEKLNSSKDRLFSVLAHDLRQPFNQIIGVIDLLEGEQLEAADRKSILSSLKSSVQSTSDLVTNVLTWSKAQFAGVTLKPEHLALANTVKRALLHFSIALDKKKIKVVFDIPDQLSIVFDKDHFDSVLRNLFSNAYKFSPANSTIHISAKANTQKKRVYLYIRDEGIGMDQYQKERLVSGDQAVDSINGTFNESGTGIGMVIVRDFLRENQSYFDIESTINEGTTFIINMPMGPDVNLRSASNIKAVQDFL</sequence>